<dbReference type="Proteomes" id="UP000820818">
    <property type="component" value="Unassembled WGS sequence"/>
</dbReference>
<organism evidence="1 2">
    <name type="scientific">Daphnia sinensis</name>
    <dbReference type="NCBI Taxonomy" id="1820382"/>
    <lineage>
        <taxon>Eukaryota</taxon>
        <taxon>Metazoa</taxon>
        <taxon>Ecdysozoa</taxon>
        <taxon>Arthropoda</taxon>
        <taxon>Crustacea</taxon>
        <taxon>Branchiopoda</taxon>
        <taxon>Diplostraca</taxon>
        <taxon>Cladocera</taxon>
        <taxon>Anomopoda</taxon>
        <taxon>Daphniidae</taxon>
        <taxon>Daphnia</taxon>
        <taxon>Daphnia similis group</taxon>
    </lineage>
</organism>
<gene>
    <name evidence="1" type="ORF">GHT06_004469</name>
</gene>
<accession>A0AAD5KGR0</accession>
<keyword evidence="2" id="KW-1185">Reference proteome</keyword>
<dbReference type="AlphaFoldDB" id="A0AAD5KGR0"/>
<evidence type="ECO:0000313" key="2">
    <source>
        <dbReference type="Proteomes" id="UP000820818"/>
    </source>
</evidence>
<protein>
    <recommendedName>
        <fullName evidence="3">Reverse transcriptase domain-containing protein</fullName>
    </recommendedName>
</protein>
<sequence>MELKREFLAWEREALRGFAIRSRVQSTAEEETSTFHINKSTSNFQKSLITQLKTNDNCKITQPELINLEIIKHFSGIFQNQPAPNTQLARKFLEGIRGALNRTKPTKNDREVSVVAQSLNAQALNRGVLGSIPEKSNCLVLPFTVGEINNALRATKKNKAPGTDGIPFEFYLKFWDVIGVHFFDMMTCVLEKRKLQPSQGEQPGIWIFQHERTLLVSQTALFDCQE</sequence>
<proteinExistence type="predicted"/>
<reference evidence="1" key="1">
    <citation type="submission" date="2022-05" db="EMBL/GenBank/DDBJ databases">
        <title>A multi-omics perspective on studying reproductive biology in Daphnia sinensis.</title>
        <authorList>
            <person name="Jia J."/>
        </authorList>
    </citation>
    <scope>NUCLEOTIDE SEQUENCE</scope>
    <source>
        <strain evidence="1">WSL</strain>
    </source>
</reference>
<name>A0AAD5KGR0_9CRUS</name>
<comment type="caution">
    <text evidence="1">The sequence shown here is derived from an EMBL/GenBank/DDBJ whole genome shotgun (WGS) entry which is preliminary data.</text>
</comment>
<evidence type="ECO:0008006" key="3">
    <source>
        <dbReference type="Google" id="ProtNLM"/>
    </source>
</evidence>
<dbReference type="EMBL" id="WJBH02000069">
    <property type="protein sequence ID" value="KAI9550942.1"/>
    <property type="molecule type" value="Genomic_DNA"/>
</dbReference>
<evidence type="ECO:0000313" key="1">
    <source>
        <dbReference type="EMBL" id="KAI9550942.1"/>
    </source>
</evidence>